<accession>A0ABX0XFB5</accession>
<evidence type="ECO:0000313" key="2">
    <source>
        <dbReference type="EMBL" id="NJC27576.1"/>
    </source>
</evidence>
<gene>
    <name evidence="2" type="ORF">GGR27_003093</name>
</gene>
<comment type="caution">
    <text evidence="2">The sequence shown here is derived from an EMBL/GenBank/DDBJ whole genome shotgun (WGS) entry which is preliminary data.</text>
</comment>
<keyword evidence="3" id="KW-1185">Reference proteome</keyword>
<keyword evidence="1" id="KW-0472">Membrane</keyword>
<dbReference type="EMBL" id="JAATJH010000005">
    <property type="protein sequence ID" value="NJC27576.1"/>
    <property type="molecule type" value="Genomic_DNA"/>
</dbReference>
<keyword evidence="1" id="KW-1133">Transmembrane helix</keyword>
<protein>
    <submittedName>
        <fullName evidence="2">Membrane protein</fullName>
    </submittedName>
</protein>
<dbReference type="Proteomes" id="UP000770785">
    <property type="component" value="Unassembled WGS sequence"/>
</dbReference>
<keyword evidence="1" id="KW-0812">Transmembrane</keyword>
<organism evidence="2 3">
    <name type="scientific">Neolewinella antarctica</name>
    <dbReference type="NCBI Taxonomy" id="442734"/>
    <lineage>
        <taxon>Bacteria</taxon>
        <taxon>Pseudomonadati</taxon>
        <taxon>Bacteroidota</taxon>
        <taxon>Saprospiria</taxon>
        <taxon>Saprospirales</taxon>
        <taxon>Lewinellaceae</taxon>
        <taxon>Neolewinella</taxon>
    </lineage>
</organism>
<name>A0ABX0XFB5_9BACT</name>
<evidence type="ECO:0000313" key="3">
    <source>
        <dbReference type="Proteomes" id="UP000770785"/>
    </source>
</evidence>
<dbReference type="RefSeq" id="WP_168038796.1">
    <property type="nucleotide sequence ID" value="NZ_JAATJH010000005.1"/>
</dbReference>
<feature type="transmembrane region" description="Helical" evidence="1">
    <location>
        <begin position="23"/>
        <end position="43"/>
    </location>
</feature>
<evidence type="ECO:0000256" key="1">
    <source>
        <dbReference type="SAM" id="Phobius"/>
    </source>
</evidence>
<reference evidence="2 3" key="1">
    <citation type="submission" date="2020-03" db="EMBL/GenBank/DDBJ databases">
        <title>Genomic Encyclopedia of Type Strains, Phase IV (KMG-IV): sequencing the most valuable type-strain genomes for metagenomic binning, comparative biology and taxonomic classification.</title>
        <authorList>
            <person name="Goeker M."/>
        </authorList>
    </citation>
    <scope>NUCLEOTIDE SEQUENCE [LARGE SCALE GENOMIC DNA]</scope>
    <source>
        <strain evidence="2 3">DSM 105096</strain>
    </source>
</reference>
<sequence>MPKQSTRHKYQTRREKSAERSRVIRILLIGALVFAVLILFRNWDKIYRYFKVYFM</sequence>
<proteinExistence type="predicted"/>